<dbReference type="PROSITE" id="PS51186">
    <property type="entry name" value="GNAT"/>
    <property type="match status" value="1"/>
</dbReference>
<dbReference type="Gene3D" id="3.40.630.30">
    <property type="match status" value="1"/>
</dbReference>
<feature type="domain" description="N-acetyltransferase" evidence="1">
    <location>
        <begin position="10"/>
        <end position="173"/>
    </location>
</feature>
<reference evidence="2 3" key="1">
    <citation type="submission" date="2023-05" db="EMBL/GenBank/DDBJ databases">
        <title>Adaptations of aquatic viruses from atmosphere-close ecosystems of the Central Arctic Ocean.</title>
        <authorList>
            <person name="Rahlff J."/>
            <person name="Holmfeldt K."/>
        </authorList>
    </citation>
    <scope>NUCLEOTIDE SEQUENCE [LARGE SCALE GENOMIC DNA]</scope>
    <source>
        <strain evidence="2 3">Arc14</strain>
    </source>
</reference>
<evidence type="ECO:0000313" key="3">
    <source>
        <dbReference type="Proteomes" id="UP001568894"/>
    </source>
</evidence>
<proteinExistence type="predicted"/>
<comment type="caution">
    <text evidence="2">The sequence shown here is derived from an EMBL/GenBank/DDBJ whole genome shotgun (WGS) entry which is preliminary data.</text>
</comment>
<protein>
    <submittedName>
        <fullName evidence="2">GNAT family N-acetyltransferase</fullName>
    </submittedName>
</protein>
<gene>
    <name evidence="2" type="ORF">QO192_04340</name>
</gene>
<dbReference type="PANTHER" id="PTHR43792">
    <property type="entry name" value="GNAT FAMILY, PUTATIVE (AFU_ORTHOLOGUE AFUA_3G00765)-RELATED-RELATED"/>
    <property type="match status" value="1"/>
</dbReference>
<dbReference type="SUPFAM" id="SSF55729">
    <property type="entry name" value="Acyl-CoA N-acyltransferases (Nat)"/>
    <property type="match status" value="1"/>
</dbReference>
<dbReference type="EMBL" id="JASMRN010000003">
    <property type="protein sequence ID" value="MEZ7514510.1"/>
    <property type="molecule type" value="Genomic_DNA"/>
</dbReference>
<dbReference type="Pfam" id="PF13302">
    <property type="entry name" value="Acetyltransf_3"/>
    <property type="match status" value="1"/>
</dbReference>
<evidence type="ECO:0000259" key="1">
    <source>
        <dbReference type="PROSITE" id="PS51186"/>
    </source>
</evidence>
<dbReference type="InterPro" id="IPR051531">
    <property type="entry name" value="N-acetyltransferase"/>
</dbReference>
<dbReference type="InterPro" id="IPR016181">
    <property type="entry name" value="Acyl_CoA_acyltransferase"/>
</dbReference>
<sequence length="175" mass="20381">MSITIQTERLLLREILNSDLEGMFALDNNPKVHTYLGKNPILTIDKSQEYINNIQKQYVENGIGRYAVILKETGQFIGWCGIKYITESENGHVNFYEIGYRFIEAFWGKGYGYESAKAWLDYGFNSMKIKTIYASAHVDNKGSRHILEKLGMQTKNEFEWNKLPCIWYELNNSNK</sequence>
<accession>A0ABV4KA39</accession>
<name>A0ABV4KA39_9FLAO</name>
<keyword evidence="3" id="KW-1185">Reference proteome</keyword>
<dbReference type="Proteomes" id="UP001568894">
    <property type="component" value="Unassembled WGS sequence"/>
</dbReference>
<evidence type="ECO:0000313" key="2">
    <source>
        <dbReference type="EMBL" id="MEZ7514510.1"/>
    </source>
</evidence>
<organism evidence="2 3">
    <name type="scientific">Flavobacterium frigidarium</name>
    <dbReference type="NCBI Taxonomy" id="99286"/>
    <lineage>
        <taxon>Bacteria</taxon>
        <taxon>Pseudomonadati</taxon>
        <taxon>Bacteroidota</taxon>
        <taxon>Flavobacteriia</taxon>
        <taxon>Flavobacteriales</taxon>
        <taxon>Flavobacteriaceae</taxon>
        <taxon>Flavobacterium</taxon>
    </lineage>
</organism>
<dbReference type="InterPro" id="IPR000182">
    <property type="entry name" value="GNAT_dom"/>
</dbReference>
<dbReference type="RefSeq" id="WP_371568362.1">
    <property type="nucleotide sequence ID" value="NZ_JASMRN010000003.1"/>
</dbReference>
<dbReference type="PANTHER" id="PTHR43792:SF16">
    <property type="entry name" value="N-ACETYLTRANSFERASE DOMAIN-CONTAINING PROTEIN"/>
    <property type="match status" value="1"/>
</dbReference>